<evidence type="ECO:0000259" key="6">
    <source>
        <dbReference type="PROSITE" id="PS50262"/>
    </source>
</evidence>
<keyword evidence="3 5" id="KW-1133">Transmembrane helix</keyword>
<keyword evidence="4 5" id="KW-0472">Membrane</keyword>
<comment type="subcellular location">
    <subcellularLocation>
        <location evidence="1">Membrane</location>
    </subcellularLocation>
</comment>
<organism evidence="7">
    <name type="scientific">Adineta vaga</name>
    <name type="common">Rotifer</name>
    <name type="synonym">Callidina vaga</name>
    <dbReference type="NCBI Taxonomy" id="104782"/>
    <lineage>
        <taxon>Eukaryota</taxon>
        <taxon>Metazoa</taxon>
        <taxon>Spiralia</taxon>
        <taxon>Gnathifera</taxon>
        <taxon>Rotifera</taxon>
        <taxon>Eurotatoria</taxon>
        <taxon>Bdelloidea</taxon>
        <taxon>Adinetida</taxon>
        <taxon>Adinetidae</taxon>
        <taxon>Adineta</taxon>
    </lineage>
</organism>
<feature type="transmembrane region" description="Helical" evidence="5">
    <location>
        <begin position="57"/>
        <end position="76"/>
    </location>
</feature>
<reference evidence="7" key="1">
    <citation type="journal article" date="2008" name="Science">
        <title>Massive horizontal gene transfer in bdelloid rotifers.</title>
        <authorList>
            <person name="Gladyshev E.A."/>
            <person name="Meselson M.S."/>
            <person name="Arkhipova I.R."/>
        </authorList>
    </citation>
    <scope>NUCLEOTIDE SEQUENCE</scope>
</reference>
<dbReference type="AlphaFoldDB" id="B3G4E5"/>
<dbReference type="GO" id="GO:0016020">
    <property type="term" value="C:membrane"/>
    <property type="evidence" value="ECO:0007669"/>
    <property type="project" value="UniProtKB-SubCell"/>
</dbReference>
<evidence type="ECO:0000256" key="5">
    <source>
        <dbReference type="SAM" id="Phobius"/>
    </source>
</evidence>
<evidence type="ECO:0000256" key="2">
    <source>
        <dbReference type="ARBA" id="ARBA00022692"/>
    </source>
</evidence>
<dbReference type="EMBL" id="EU643479">
    <property type="protein sequence ID" value="ACD54693.1"/>
    <property type="molecule type" value="Genomic_DNA"/>
</dbReference>
<evidence type="ECO:0000256" key="1">
    <source>
        <dbReference type="ARBA" id="ARBA00004370"/>
    </source>
</evidence>
<dbReference type="Gene3D" id="1.20.1070.10">
    <property type="entry name" value="Rhodopsin 7-helix transmembrane proteins"/>
    <property type="match status" value="1"/>
</dbReference>
<dbReference type="SUPFAM" id="SSF81321">
    <property type="entry name" value="Family A G protein-coupled receptor-like"/>
    <property type="match status" value="1"/>
</dbReference>
<sequence length="318" mass="37817">MNTTTQSPCIVLSWSSDTAQTRQPTLYICIIATIIHTIFWIHFLFYSSIRQRGMFWLYIYLLTDLFLIFRFFLFYGQRISNVCVPRSARTILCYFEAISKIYTNVIQSYILLGLNVCRYIQIVFNRNVYIKNIRSLILGNLAIYIIPMLNIIIQFLINWTQLWRQLGGICDIKYISIYVQIFNMFIVYFIPVCSNIIFIYLCIRFISSTGNIRNQQIINNRRKFHLRLVIQSIVFYSVWLILWSPFVLSFQFINANTPIGIVTSMLNYIQIAIDPAIVAIIDIRFYKAWKKTFTKIIRKRKRSRQTLPTIITEDTKRR</sequence>
<dbReference type="InterPro" id="IPR017452">
    <property type="entry name" value="GPCR_Rhodpsn_7TM"/>
</dbReference>
<evidence type="ECO:0000256" key="3">
    <source>
        <dbReference type="ARBA" id="ARBA00022989"/>
    </source>
</evidence>
<keyword evidence="2 5" id="KW-0812">Transmembrane</keyword>
<dbReference type="PROSITE" id="PS50262">
    <property type="entry name" value="G_PROTEIN_RECEP_F1_2"/>
    <property type="match status" value="1"/>
</dbReference>
<feature type="transmembrane region" description="Helical" evidence="5">
    <location>
        <begin position="177"/>
        <end position="203"/>
    </location>
</feature>
<evidence type="ECO:0000313" key="7">
    <source>
        <dbReference type="EMBL" id="ACD54693.1"/>
    </source>
</evidence>
<feature type="domain" description="G-protein coupled receptors family 1 profile" evidence="6">
    <location>
        <begin position="35"/>
        <end position="278"/>
    </location>
</feature>
<protein>
    <recommendedName>
        <fullName evidence="6">G-protein coupled receptors family 1 profile domain-containing protein</fullName>
    </recommendedName>
</protein>
<feature type="transmembrane region" description="Helical" evidence="5">
    <location>
        <begin position="268"/>
        <end position="286"/>
    </location>
</feature>
<feature type="transmembrane region" description="Helical" evidence="5">
    <location>
        <begin position="25"/>
        <end position="45"/>
    </location>
</feature>
<evidence type="ECO:0000256" key="4">
    <source>
        <dbReference type="ARBA" id="ARBA00023136"/>
    </source>
</evidence>
<accession>B3G4E5</accession>
<feature type="transmembrane region" description="Helical" evidence="5">
    <location>
        <begin position="136"/>
        <end position="157"/>
    </location>
</feature>
<proteinExistence type="predicted"/>
<feature type="transmembrane region" description="Helical" evidence="5">
    <location>
        <begin position="224"/>
        <end position="248"/>
    </location>
</feature>
<name>B3G4E5_ADIVA</name>